<dbReference type="EMBL" id="CP021995">
    <property type="protein sequence ID" value="ASD26539.1"/>
    <property type="molecule type" value="Genomic_DNA"/>
</dbReference>
<accession>A0A1Z3LWN0</accession>
<protein>
    <recommendedName>
        <fullName evidence="3">Nucleoid-associated protein</fullName>
    </recommendedName>
</protein>
<name>A0A1Z3LWN0_BREDI</name>
<sequence>MLFENLRVSRIAVHEVFQRNDDRSIRQPAYADALETLSPEAMGAFRLRMTDALSGQSQSIQMRIARFGADSFTALAEGLIGLSDADFLIRSKEVALKLAEAQLGRRIPGGMLIVFDGTVGATNVPFTGVIKAETQAGFRRSRDGARTVVEFLQNIFLTPATRLYKIGMILFDDRAAITPAGRRAFVFDSNISVSNREAAAAYFYDSFLGCALPSDGPYETAKFFDLTKEYIRRSDLEPERKRDVIDSLYVFVRDEQDPTFTTDQFGERFLPAEMRDGYDEFMRGRKFTPNAVVRDTSQMGNRLRRRRLKFGTEIELSASPEALARKVEIGAIEGDEVDGHRPQWTRIIIREALTGEQ</sequence>
<dbReference type="GO" id="GO:0009295">
    <property type="term" value="C:nucleoid"/>
    <property type="evidence" value="ECO:0007669"/>
    <property type="project" value="InterPro"/>
</dbReference>
<gene>
    <name evidence="1" type="ORF">CD943_06310</name>
</gene>
<proteinExistence type="predicted"/>
<dbReference type="AlphaFoldDB" id="A0A1Z3LWN0"/>
<organism evidence="1 2">
    <name type="scientific">Brevundimonas diminuta</name>
    <name type="common">Pseudomonas diminuta</name>
    <dbReference type="NCBI Taxonomy" id="293"/>
    <lineage>
        <taxon>Bacteria</taxon>
        <taxon>Pseudomonadati</taxon>
        <taxon>Pseudomonadota</taxon>
        <taxon>Alphaproteobacteria</taxon>
        <taxon>Caulobacterales</taxon>
        <taxon>Caulobacteraceae</taxon>
        <taxon>Brevundimonas</taxon>
    </lineage>
</organism>
<dbReference type="Proteomes" id="UP000197024">
    <property type="component" value="Chromosome"/>
</dbReference>
<reference evidence="1 2" key="1">
    <citation type="submission" date="2017-06" db="EMBL/GenBank/DDBJ databases">
        <title>Biodegradation of gentamicin by bacterial consortia AMQD4 in synthetic medium and raw gentamicin sewage.</title>
        <authorList>
            <person name="Chang H."/>
            <person name="Feng Y."/>
            <person name="Li Z."/>
            <person name="Xue J."/>
            <person name="Cheng D."/>
        </authorList>
    </citation>
    <scope>NUCLEOTIDE SEQUENCE [LARGE SCALE GENOMIC DNA]</scope>
    <source>
        <strain evidence="1 2">BZC3</strain>
    </source>
</reference>
<dbReference type="InterPro" id="IPR007358">
    <property type="entry name" value="Nucleoid_associated_NdpA"/>
</dbReference>
<evidence type="ECO:0008006" key="3">
    <source>
        <dbReference type="Google" id="ProtNLM"/>
    </source>
</evidence>
<evidence type="ECO:0000313" key="2">
    <source>
        <dbReference type="Proteomes" id="UP000197024"/>
    </source>
</evidence>
<evidence type="ECO:0000313" key="1">
    <source>
        <dbReference type="EMBL" id="ASD26539.1"/>
    </source>
</evidence>
<dbReference type="RefSeq" id="WP_088410494.1">
    <property type="nucleotide sequence ID" value="NZ_CP021995.1"/>
</dbReference>
<dbReference type="Pfam" id="PF04245">
    <property type="entry name" value="NA37"/>
    <property type="match status" value="1"/>
</dbReference>
<reference evidence="1 2" key="2">
    <citation type="submission" date="2017-06" db="EMBL/GenBank/DDBJ databases">
        <authorList>
            <person name="Kim H.J."/>
            <person name="Triplett B.A."/>
        </authorList>
    </citation>
    <scope>NUCLEOTIDE SEQUENCE [LARGE SCALE GENOMIC DNA]</scope>
    <source>
        <strain evidence="1 2">BZC3</strain>
    </source>
</reference>